<keyword evidence="2 6" id="KW-0808">Transferase</keyword>
<keyword evidence="3 6" id="KW-0547">Nucleotide-binding</keyword>
<comment type="subunit">
    <text evidence="6">Homodimer.</text>
</comment>
<dbReference type="EC" id="2.7.2.1" evidence="6"/>
<dbReference type="PRINTS" id="PR00471">
    <property type="entry name" value="ACETATEKNASE"/>
</dbReference>
<evidence type="ECO:0000313" key="9">
    <source>
        <dbReference type="Proteomes" id="UP000055136"/>
    </source>
</evidence>
<evidence type="ECO:0000313" key="8">
    <source>
        <dbReference type="EMBL" id="ALP53157.1"/>
    </source>
</evidence>
<dbReference type="GO" id="GO:0005524">
    <property type="term" value="F:ATP binding"/>
    <property type="evidence" value="ECO:0007669"/>
    <property type="project" value="UniProtKB-KW"/>
</dbReference>
<dbReference type="Gene3D" id="3.30.420.40">
    <property type="match status" value="2"/>
</dbReference>
<feature type="binding site" evidence="6">
    <location>
        <position position="13"/>
    </location>
    <ligand>
        <name>ATP</name>
        <dbReference type="ChEBI" id="CHEBI:30616"/>
    </ligand>
</feature>
<dbReference type="PANTHER" id="PTHR21060">
    <property type="entry name" value="ACETATE KINASE"/>
    <property type="match status" value="1"/>
</dbReference>
<feature type="site" description="Transition state stabilizer" evidence="6">
    <location>
        <position position="241"/>
    </location>
</feature>
<dbReference type="Proteomes" id="UP000055136">
    <property type="component" value="Chromosome"/>
</dbReference>
<accession>A0A0S2TDD3</accession>
<dbReference type="GO" id="GO:0008776">
    <property type="term" value="F:acetate kinase activity"/>
    <property type="evidence" value="ECO:0007669"/>
    <property type="project" value="UniProtKB-UniRule"/>
</dbReference>
<evidence type="ECO:0000256" key="2">
    <source>
        <dbReference type="ARBA" id="ARBA00022679"/>
    </source>
</evidence>
<feature type="binding site" evidence="6">
    <location>
        <position position="384"/>
    </location>
    <ligand>
        <name>Mg(2+)</name>
        <dbReference type="ChEBI" id="CHEBI:18420"/>
    </ligand>
</feature>
<dbReference type="KEGG" id="tee:Tel_08300"/>
<dbReference type="Pfam" id="PF00871">
    <property type="entry name" value="Acetate_kinase"/>
    <property type="match status" value="1"/>
</dbReference>
<comment type="function">
    <text evidence="6">Catalyzes the formation of acetyl phosphate from acetate and ATP. Can also catalyze the reverse reaction.</text>
</comment>
<proteinExistence type="inferred from homology"/>
<dbReference type="GO" id="GO:0006083">
    <property type="term" value="P:acetate metabolic process"/>
    <property type="evidence" value="ECO:0007669"/>
    <property type="project" value="TreeGrafter"/>
</dbReference>
<comment type="cofactor">
    <cofactor evidence="6">
        <name>Mg(2+)</name>
        <dbReference type="ChEBI" id="CHEBI:18420"/>
    </cofactor>
    <cofactor evidence="6">
        <name>Mn(2+)</name>
        <dbReference type="ChEBI" id="CHEBI:29035"/>
    </cofactor>
    <text evidence="6">Mg(2+). Can also accept Mn(2+).</text>
</comment>
<protein>
    <recommendedName>
        <fullName evidence="6">Acetate kinase</fullName>
        <ecNumber evidence="6">2.7.2.1</ecNumber>
    </recommendedName>
    <alternativeName>
        <fullName evidence="6">Acetokinase</fullName>
    </alternativeName>
</protein>
<dbReference type="EMBL" id="CP013099">
    <property type="protein sequence ID" value="ALP53157.1"/>
    <property type="molecule type" value="Genomic_DNA"/>
</dbReference>
<feature type="binding site" evidence="6">
    <location>
        <position position="6"/>
    </location>
    <ligand>
        <name>Mg(2+)</name>
        <dbReference type="ChEBI" id="CHEBI:18420"/>
    </ligand>
</feature>
<dbReference type="PROSITE" id="PS01076">
    <property type="entry name" value="ACETATE_KINASE_2"/>
    <property type="match status" value="1"/>
</dbReference>
<keyword evidence="6" id="KW-0460">Magnesium</keyword>
<feature type="binding site" evidence="6">
    <location>
        <begin position="282"/>
        <end position="284"/>
    </location>
    <ligand>
        <name>ATP</name>
        <dbReference type="ChEBI" id="CHEBI:30616"/>
    </ligand>
</feature>
<comment type="similarity">
    <text evidence="1 6 7">Belongs to the acetokinase family.</text>
</comment>
<keyword evidence="6" id="KW-0963">Cytoplasm</keyword>
<evidence type="ECO:0000256" key="6">
    <source>
        <dbReference type="HAMAP-Rule" id="MF_00020"/>
    </source>
</evidence>
<evidence type="ECO:0000256" key="7">
    <source>
        <dbReference type="RuleBase" id="RU003835"/>
    </source>
</evidence>
<comment type="pathway">
    <text evidence="6">Metabolic intermediate biosynthesis; acetyl-CoA biosynthesis; acetyl-CoA from acetate: step 1/2.</text>
</comment>
<keyword evidence="4 6" id="KW-0418">Kinase</keyword>
<sequence length="400" mass="43934">MILVINSGSSSIKFELFESETLDVIAAGVVERIGEGQARLHYRHRAGDGFDEQSDDDMDIPDHDAGLREIVRRLSTYTGASGEKLRGIGHRVVHGGERYKAAVLIDDEVIETIRALIPLAPLHNPANLRGMEVARQCFGHVPQAALFDTSFHHTLPEHAYRYALPAQCYEQHQVRRYGFHGISHHYVAKQAAALLDMPLQRLNLITLHLGNGASAAAIKQGRCIDTSMGMTPLEGLMMGSRCGDLDPAVPLYLAKAMNKSDDEIDQLLNEQSGLLGVCGVNDMREVQRRIGKGDADAQRALEMYCYRIRKYIGAYYAVLGRLDALVFTAGIGEHDAEVRWRSCAGLEALGIAVDPRRNDAGSGALTEIQRADAAVKVLVVPTDEEREIARQTLTLINESA</sequence>
<reference evidence="8" key="1">
    <citation type="submission" date="2015-10" db="EMBL/GenBank/DDBJ databases">
        <title>Description of Candidatus Tenderia electrophaga gen. nov, sp. nov., an Uncultivated Electroautotroph from a Biocathode Enrichment.</title>
        <authorList>
            <person name="Eddie B.J."/>
            <person name="Malanoski A.P."/>
            <person name="Wang Z."/>
            <person name="Hall R.J."/>
            <person name="Oh S.D."/>
            <person name="Heiner C."/>
            <person name="Lin B."/>
            <person name="Strycharz-Glaven S.M."/>
        </authorList>
    </citation>
    <scope>NUCLEOTIDE SEQUENCE [LARGE SCALE GENOMIC DNA]</scope>
    <source>
        <strain evidence="8">NRL1</strain>
    </source>
</reference>
<dbReference type="UniPathway" id="UPA00340">
    <property type="reaction ID" value="UER00458"/>
</dbReference>
<comment type="subcellular location">
    <subcellularLocation>
        <location evidence="6">Cytoplasm</location>
    </subcellularLocation>
</comment>
<evidence type="ECO:0000256" key="3">
    <source>
        <dbReference type="ARBA" id="ARBA00022741"/>
    </source>
</evidence>
<feature type="binding site" evidence="6">
    <location>
        <position position="91"/>
    </location>
    <ligand>
        <name>substrate</name>
    </ligand>
</feature>
<keyword evidence="9" id="KW-1185">Reference proteome</keyword>
<dbReference type="GO" id="GO:0000287">
    <property type="term" value="F:magnesium ion binding"/>
    <property type="evidence" value="ECO:0007669"/>
    <property type="project" value="UniProtKB-UniRule"/>
</dbReference>
<feature type="site" description="Transition state stabilizer" evidence="6">
    <location>
        <position position="180"/>
    </location>
</feature>
<dbReference type="InterPro" id="IPR004372">
    <property type="entry name" value="Ac/propionate_kinase"/>
</dbReference>
<dbReference type="PROSITE" id="PS01075">
    <property type="entry name" value="ACETATE_KINASE_1"/>
    <property type="match status" value="1"/>
</dbReference>
<name>A0A0S2TDD3_9GAMM</name>
<dbReference type="InterPro" id="IPR043129">
    <property type="entry name" value="ATPase_NBD"/>
</dbReference>
<dbReference type="AlphaFoldDB" id="A0A0S2TDD3"/>
<feature type="binding site" evidence="6">
    <location>
        <begin position="330"/>
        <end position="334"/>
    </location>
    <ligand>
        <name>ATP</name>
        <dbReference type="ChEBI" id="CHEBI:30616"/>
    </ligand>
</feature>
<gene>
    <name evidence="6" type="primary">ackA</name>
    <name evidence="8" type="ORF">Tel_08300</name>
</gene>
<dbReference type="GO" id="GO:0005737">
    <property type="term" value="C:cytoplasm"/>
    <property type="evidence" value="ECO:0007669"/>
    <property type="project" value="UniProtKB-SubCell"/>
</dbReference>
<dbReference type="STRING" id="1748243.Tel_08300"/>
<dbReference type="PIRSF" id="PIRSF000722">
    <property type="entry name" value="Acetate_prop_kin"/>
    <property type="match status" value="1"/>
</dbReference>
<organism evidence="8 9">
    <name type="scientific">Candidatus Tenderia electrophaga</name>
    <dbReference type="NCBI Taxonomy" id="1748243"/>
    <lineage>
        <taxon>Bacteria</taxon>
        <taxon>Pseudomonadati</taxon>
        <taxon>Pseudomonadota</taxon>
        <taxon>Gammaproteobacteria</taxon>
        <taxon>Candidatus Tenderiales</taxon>
        <taxon>Candidatus Tenderiaceae</taxon>
        <taxon>Candidatus Tenderia</taxon>
    </lineage>
</organism>
<dbReference type="InterPro" id="IPR023865">
    <property type="entry name" value="Aliphatic_acid_kinase_CS"/>
</dbReference>
<dbReference type="CDD" id="cd24010">
    <property type="entry name" value="ASKHA_NBD_AcK_PK"/>
    <property type="match status" value="1"/>
</dbReference>
<dbReference type="PANTHER" id="PTHR21060:SF15">
    <property type="entry name" value="ACETATE KINASE-RELATED"/>
    <property type="match status" value="1"/>
</dbReference>
<evidence type="ECO:0000256" key="4">
    <source>
        <dbReference type="ARBA" id="ARBA00022777"/>
    </source>
</evidence>
<comment type="catalytic activity">
    <reaction evidence="6">
        <text>acetate + ATP = acetyl phosphate + ADP</text>
        <dbReference type="Rhea" id="RHEA:11352"/>
        <dbReference type="ChEBI" id="CHEBI:22191"/>
        <dbReference type="ChEBI" id="CHEBI:30089"/>
        <dbReference type="ChEBI" id="CHEBI:30616"/>
        <dbReference type="ChEBI" id="CHEBI:456216"/>
        <dbReference type="EC" id="2.7.2.1"/>
    </reaction>
</comment>
<dbReference type="SUPFAM" id="SSF53067">
    <property type="entry name" value="Actin-like ATPase domain"/>
    <property type="match status" value="2"/>
</dbReference>
<dbReference type="NCBIfam" id="TIGR00016">
    <property type="entry name" value="ackA"/>
    <property type="match status" value="1"/>
</dbReference>
<dbReference type="GO" id="GO:0006085">
    <property type="term" value="P:acetyl-CoA biosynthetic process"/>
    <property type="evidence" value="ECO:0007669"/>
    <property type="project" value="UniProtKB-UniRule"/>
</dbReference>
<evidence type="ECO:0000256" key="1">
    <source>
        <dbReference type="ARBA" id="ARBA00008748"/>
    </source>
</evidence>
<dbReference type="HAMAP" id="MF_00020">
    <property type="entry name" value="Acetate_kinase"/>
    <property type="match status" value="1"/>
</dbReference>
<keyword evidence="6" id="KW-0479">Metal-binding</keyword>
<feature type="binding site" evidence="6">
    <location>
        <begin position="208"/>
        <end position="212"/>
    </location>
    <ligand>
        <name>ATP</name>
        <dbReference type="ChEBI" id="CHEBI:30616"/>
    </ligand>
</feature>
<dbReference type="InterPro" id="IPR000890">
    <property type="entry name" value="Aliphatic_acid_kin_short-chain"/>
</dbReference>
<feature type="active site" description="Proton donor/acceptor" evidence="6">
    <location>
        <position position="148"/>
    </location>
</feature>
<evidence type="ECO:0000256" key="5">
    <source>
        <dbReference type="ARBA" id="ARBA00022840"/>
    </source>
</evidence>
<keyword evidence="5 6" id="KW-0067">ATP-binding</keyword>